<feature type="binding site" evidence="11">
    <location>
        <position position="124"/>
    </location>
    <ligand>
        <name>[4Fe-4S] cluster</name>
        <dbReference type="ChEBI" id="CHEBI:49883"/>
        <note>4Fe-4S-S-AdoMet</note>
    </ligand>
</feature>
<evidence type="ECO:0000256" key="1">
    <source>
        <dbReference type="ARBA" id="ARBA00001933"/>
    </source>
</evidence>
<evidence type="ECO:0000256" key="12">
    <source>
        <dbReference type="PIRSR" id="PIRSR603739-50"/>
    </source>
</evidence>
<dbReference type="GO" id="GO:0051539">
    <property type="term" value="F:4 iron, 4 sulfur cluster binding"/>
    <property type="evidence" value="ECO:0007669"/>
    <property type="project" value="UniProtKB-KW"/>
</dbReference>
<dbReference type="PIRSF" id="PIRSF004911">
    <property type="entry name" value="DUF160"/>
    <property type="match status" value="1"/>
</dbReference>
<feature type="binding site" evidence="11">
    <location>
        <position position="127"/>
    </location>
    <ligand>
        <name>[4Fe-4S] cluster</name>
        <dbReference type="ChEBI" id="CHEBI:49883"/>
        <note>4Fe-4S-S-AdoMet</note>
    </ligand>
</feature>
<feature type="modified residue" description="N6-(pyridoxal phosphate)lysine" evidence="12">
    <location>
        <position position="331"/>
    </location>
</feature>
<evidence type="ECO:0000256" key="9">
    <source>
        <dbReference type="ARBA" id="ARBA00023014"/>
    </source>
</evidence>
<keyword evidence="7 12" id="KW-0663">Pyridoxal phosphate</keyword>
<dbReference type="InterPro" id="IPR007197">
    <property type="entry name" value="rSAM"/>
</dbReference>
<keyword evidence="5" id="KW-0949">S-adenosyl-L-methionine</keyword>
<comment type="cofactor">
    <cofactor evidence="2">
        <name>[4Fe-4S] cluster</name>
        <dbReference type="ChEBI" id="CHEBI:49883"/>
    </cofactor>
</comment>
<dbReference type="GO" id="GO:0050066">
    <property type="term" value="F:L-lysine 2,3-aminomutase activity"/>
    <property type="evidence" value="ECO:0007669"/>
    <property type="project" value="UniProtKB-EC"/>
</dbReference>
<reference evidence="14" key="1">
    <citation type="submission" date="2018-07" db="EMBL/GenBank/DDBJ databases">
        <authorList>
            <consortium name="Genoscope - CEA"/>
            <person name="William W."/>
        </authorList>
    </citation>
    <scope>NUCLEOTIDE SEQUENCE</scope>
    <source>
        <strain evidence="14">IK1</strain>
    </source>
</reference>
<comment type="similarity">
    <text evidence="3">Belongs to the radical SAM superfamily. KamA family.</text>
</comment>
<evidence type="ECO:0000256" key="6">
    <source>
        <dbReference type="ARBA" id="ARBA00022723"/>
    </source>
</evidence>
<dbReference type="PANTHER" id="PTHR30538:SF1">
    <property type="entry name" value="L-LYSINE 2,3-AMINOMUTASE"/>
    <property type="match status" value="1"/>
</dbReference>
<dbReference type="GO" id="GO:0046872">
    <property type="term" value="F:metal ion binding"/>
    <property type="evidence" value="ECO:0007669"/>
    <property type="project" value="UniProtKB-KW"/>
</dbReference>
<dbReference type="SUPFAM" id="SSF102114">
    <property type="entry name" value="Radical SAM enzymes"/>
    <property type="match status" value="1"/>
</dbReference>
<keyword evidence="4 11" id="KW-0004">4Fe-4S</keyword>
<keyword evidence="9 11" id="KW-0411">Iron-sulfur</keyword>
<sequence>MKLRRPIPLALMNSGPADSPWEEILAESVTGAGMIAELFGLDADELKSVTERYPMRINPYYLGLIRRKHDPIYRQCIPDIREIRLDDGLDDPLAEEAFSPVPGLTHRYPDRVLFLVSASCAMYCRFCNRKRKVGRPSMVNDATIEAGLAYIRRHEEIRDVLLSGGDPLLLSDERLGEILSALRAISHVEIIRIGSRVPCTLPHRITQRLTDLLKQFHPLYLNTHFNHPDELTPEAGAACVRLADAGIPLGCQTVLLRGVNDDPGTMRELMQKLLMVRVRPYYLFQADLARGTAHFWTPLEKGIEIIRELQGHTSGLCLPHFAIDLPGGGGKIPFLPQYVESRGSNSLEVKNFRGQTFRYPLSPF</sequence>
<dbReference type="PROSITE" id="PS51918">
    <property type="entry name" value="RADICAL_SAM"/>
    <property type="match status" value="1"/>
</dbReference>
<evidence type="ECO:0000256" key="3">
    <source>
        <dbReference type="ARBA" id="ARBA00008703"/>
    </source>
</evidence>
<keyword evidence="8" id="KW-0408">Iron</keyword>
<evidence type="ECO:0000256" key="5">
    <source>
        <dbReference type="ARBA" id="ARBA00022691"/>
    </source>
</evidence>
<feature type="binding site" evidence="11">
    <location>
        <position position="120"/>
    </location>
    <ligand>
        <name>[4Fe-4S] cluster</name>
        <dbReference type="ChEBI" id="CHEBI:49883"/>
        <note>4Fe-4S-S-AdoMet</note>
    </ligand>
</feature>
<dbReference type="AlphaFoldDB" id="A0A653A0D8"/>
<dbReference type="SFLD" id="SFLDG01070">
    <property type="entry name" value="PLP-dependent"/>
    <property type="match status" value="1"/>
</dbReference>
<dbReference type="EMBL" id="UPXX01000003">
    <property type="protein sequence ID" value="VBB41499.1"/>
    <property type="molecule type" value="Genomic_DNA"/>
</dbReference>
<evidence type="ECO:0000256" key="7">
    <source>
        <dbReference type="ARBA" id="ARBA00022898"/>
    </source>
</evidence>
<keyword evidence="6 11" id="KW-0479">Metal-binding</keyword>
<evidence type="ECO:0000256" key="4">
    <source>
        <dbReference type="ARBA" id="ARBA00022485"/>
    </source>
</evidence>
<dbReference type="InterPro" id="IPR058240">
    <property type="entry name" value="rSAM_sf"/>
</dbReference>
<protein>
    <submittedName>
        <fullName evidence="14">L-lysine 2,3-aminomutase</fullName>
        <ecNumber evidence="14">5.4.3.2</ecNumber>
    </submittedName>
</protein>
<dbReference type="PANTHER" id="PTHR30538">
    <property type="entry name" value="LYSINE 2,3-AMINOMUTASE-RELATED"/>
    <property type="match status" value="1"/>
</dbReference>
<dbReference type="InterPro" id="IPR013785">
    <property type="entry name" value="Aldolase_TIM"/>
</dbReference>
<organism evidence="14">
    <name type="scientific">Uncultured Desulfatiglans sp</name>
    <dbReference type="NCBI Taxonomy" id="1748965"/>
    <lineage>
        <taxon>Bacteria</taxon>
        <taxon>Pseudomonadati</taxon>
        <taxon>Thermodesulfobacteriota</taxon>
        <taxon>Desulfobacteria</taxon>
        <taxon>Desulfatiglandales</taxon>
        <taxon>Desulfatiglandaceae</taxon>
        <taxon>Desulfatiglans</taxon>
        <taxon>environmental samples</taxon>
    </lineage>
</organism>
<gene>
    <name evidence="14" type="primary">ablA</name>
    <name evidence="14" type="ORF">TRIP_B110064</name>
</gene>
<accession>A0A653A0D8</accession>
<dbReference type="Pfam" id="PF04055">
    <property type="entry name" value="Radical_SAM"/>
    <property type="match status" value="1"/>
</dbReference>
<evidence type="ECO:0000256" key="8">
    <source>
        <dbReference type="ARBA" id="ARBA00023004"/>
    </source>
</evidence>
<dbReference type="EC" id="5.4.3.2" evidence="14"/>
<keyword evidence="10 14" id="KW-0413">Isomerase</keyword>
<dbReference type="Gene3D" id="3.20.20.70">
    <property type="entry name" value="Aldolase class I"/>
    <property type="match status" value="1"/>
</dbReference>
<dbReference type="NCBIfam" id="TIGR00238">
    <property type="entry name" value="KamA family radical SAM protein"/>
    <property type="match status" value="1"/>
</dbReference>
<dbReference type="CDD" id="cd01335">
    <property type="entry name" value="Radical_SAM"/>
    <property type="match status" value="1"/>
</dbReference>
<comment type="cofactor">
    <cofactor evidence="1 12">
        <name>pyridoxal 5'-phosphate</name>
        <dbReference type="ChEBI" id="CHEBI:597326"/>
    </cofactor>
</comment>
<evidence type="ECO:0000256" key="11">
    <source>
        <dbReference type="PIRSR" id="PIRSR004911-1"/>
    </source>
</evidence>
<name>A0A653A0D8_UNCDX</name>
<evidence type="ECO:0000256" key="10">
    <source>
        <dbReference type="ARBA" id="ARBA00023235"/>
    </source>
</evidence>
<evidence type="ECO:0000259" key="13">
    <source>
        <dbReference type="PROSITE" id="PS51918"/>
    </source>
</evidence>
<evidence type="ECO:0000313" key="14">
    <source>
        <dbReference type="EMBL" id="VBB41499.1"/>
    </source>
</evidence>
<dbReference type="InterPro" id="IPR003739">
    <property type="entry name" value="Lys_aminomutase/Glu_NH3_mut"/>
</dbReference>
<dbReference type="InterPro" id="IPR025895">
    <property type="entry name" value="LAM_C_dom"/>
</dbReference>
<proteinExistence type="inferred from homology"/>
<evidence type="ECO:0000256" key="2">
    <source>
        <dbReference type="ARBA" id="ARBA00001966"/>
    </source>
</evidence>
<dbReference type="Pfam" id="PF12544">
    <property type="entry name" value="LAM_C"/>
    <property type="match status" value="1"/>
</dbReference>
<feature type="domain" description="Radical SAM core" evidence="13">
    <location>
        <begin position="106"/>
        <end position="316"/>
    </location>
</feature>
<dbReference type="SFLD" id="SFLDS00029">
    <property type="entry name" value="Radical_SAM"/>
    <property type="match status" value="1"/>
</dbReference>